<feature type="non-terminal residue" evidence="9">
    <location>
        <position position="1"/>
    </location>
</feature>
<dbReference type="PANTHER" id="PTHR31604:SF30">
    <property type="entry name" value="PROTEIN LATERAL ROOT PRIMORDIUM 1"/>
    <property type="match status" value="1"/>
</dbReference>
<evidence type="ECO:0000256" key="3">
    <source>
        <dbReference type="ARBA" id="ARBA00022723"/>
    </source>
</evidence>
<dbReference type="KEGG" id="smo:SELMODRAFT_59082"/>
<dbReference type="Gramene" id="EFJ26691">
    <property type="protein sequence ID" value="EFJ26691"/>
    <property type="gene ID" value="SELMODRAFT_59081"/>
</dbReference>
<comment type="similarity">
    <text evidence="2">Belongs to the SHI protein family.</text>
</comment>
<evidence type="ECO:0000313" key="10">
    <source>
        <dbReference type="Proteomes" id="UP000001514"/>
    </source>
</evidence>
<proteinExistence type="inferred from homology"/>
<dbReference type="OMA" id="MITSHFT"/>
<evidence type="ECO:0000313" key="9">
    <source>
        <dbReference type="EMBL" id="EFJ26976.1"/>
    </source>
</evidence>
<dbReference type="FunCoup" id="D8RLS7">
    <property type="interactions" value="564"/>
</dbReference>
<evidence type="ECO:0000256" key="7">
    <source>
        <dbReference type="ARBA" id="ARBA00023242"/>
    </source>
</evidence>
<dbReference type="PANTHER" id="PTHR31604">
    <property type="entry name" value="PROTEIN LATERAL ROOT PRIMORDIUM 1"/>
    <property type="match status" value="1"/>
</dbReference>
<evidence type="ECO:0000256" key="4">
    <source>
        <dbReference type="ARBA" id="ARBA00022833"/>
    </source>
</evidence>
<dbReference type="GO" id="GO:0045893">
    <property type="term" value="P:positive regulation of DNA-templated transcription"/>
    <property type="evidence" value="ECO:0000318"/>
    <property type="project" value="GO_Central"/>
</dbReference>
<dbReference type="Gramene" id="EFJ26976">
    <property type="protein sequence ID" value="EFJ26976"/>
    <property type="gene ID" value="SELMODRAFT_59082"/>
</dbReference>
<keyword evidence="3" id="KW-0479">Metal-binding</keyword>
<dbReference type="EMBL" id="GL377584">
    <property type="protein sequence ID" value="EFJ26691.1"/>
    <property type="molecule type" value="Genomic_DNA"/>
</dbReference>
<dbReference type="HOGENOM" id="CLU_041493_3_1_1"/>
<keyword evidence="4" id="KW-0862">Zinc</keyword>
<evidence type="ECO:0000256" key="2">
    <source>
        <dbReference type="ARBA" id="ARBA00006911"/>
    </source>
</evidence>
<dbReference type="Pfam" id="PF05142">
    <property type="entry name" value="DUF702"/>
    <property type="match status" value="2"/>
</dbReference>
<dbReference type="InterPro" id="IPR007818">
    <property type="entry name" value="SHI"/>
</dbReference>
<dbReference type="InterPro" id="IPR006510">
    <property type="entry name" value="Znf_LRP1"/>
</dbReference>
<dbReference type="Proteomes" id="UP000001514">
    <property type="component" value="Unassembled WGS sequence"/>
</dbReference>
<dbReference type="eggNOG" id="ENOG502QU6D">
    <property type="taxonomic scope" value="Eukaryota"/>
</dbReference>
<dbReference type="GO" id="GO:0046872">
    <property type="term" value="F:metal ion binding"/>
    <property type="evidence" value="ECO:0007669"/>
    <property type="project" value="UniProtKB-KW"/>
</dbReference>
<organism evidence="10">
    <name type="scientific">Selaginella moellendorffii</name>
    <name type="common">Spikemoss</name>
    <dbReference type="NCBI Taxonomy" id="88036"/>
    <lineage>
        <taxon>Eukaryota</taxon>
        <taxon>Viridiplantae</taxon>
        <taxon>Streptophyta</taxon>
        <taxon>Embryophyta</taxon>
        <taxon>Tracheophyta</taxon>
        <taxon>Lycopodiopsida</taxon>
        <taxon>Selaginellales</taxon>
        <taxon>Selaginellaceae</taxon>
        <taxon>Selaginella</taxon>
    </lineage>
</organism>
<evidence type="ECO:0000256" key="1">
    <source>
        <dbReference type="ARBA" id="ARBA00004123"/>
    </source>
</evidence>
<feature type="non-terminal residue" evidence="9">
    <location>
        <position position="118"/>
    </location>
</feature>
<protein>
    <submittedName>
        <fullName evidence="9">Uncharacterized protein</fullName>
    </submittedName>
</protein>
<dbReference type="GO" id="GO:0003677">
    <property type="term" value="F:DNA binding"/>
    <property type="evidence" value="ECO:0000318"/>
    <property type="project" value="GO_Central"/>
</dbReference>
<name>D8RLS7_SELML</name>
<sequence>CKECGNQAKKDCVYQRCRTCCKSRGFECSTHVRSTWVPAAKRRERQLAEAAAVASGQPPLHLFATDAGSLPSEVRAQAVFKCVKVTSVEDGGEDEFAYQAVVRIGGRIFKGVLQDHGV</sequence>
<dbReference type="KEGG" id="smo:SELMODRAFT_59081"/>
<dbReference type="InParanoid" id="D8RLS7"/>
<comment type="subcellular location">
    <subcellularLocation>
        <location evidence="1">Nucleus</location>
    </subcellularLocation>
</comment>
<dbReference type="NCBIfam" id="TIGR01624">
    <property type="entry name" value="LRP1_Cterm"/>
    <property type="match status" value="1"/>
</dbReference>
<accession>D8RLS7</accession>
<keyword evidence="7" id="KW-0539">Nucleus</keyword>
<dbReference type="NCBIfam" id="TIGR01623">
    <property type="entry name" value="put_zinc_LRP1"/>
    <property type="match status" value="1"/>
</dbReference>
<reference evidence="9 10" key="1">
    <citation type="journal article" date="2011" name="Science">
        <title>The Selaginella genome identifies genetic changes associated with the evolution of vascular plants.</title>
        <authorList>
            <person name="Banks J.A."/>
            <person name="Nishiyama T."/>
            <person name="Hasebe M."/>
            <person name="Bowman J.L."/>
            <person name="Gribskov M."/>
            <person name="dePamphilis C."/>
            <person name="Albert V.A."/>
            <person name="Aono N."/>
            <person name="Aoyama T."/>
            <person name="Ambrose B.A."/>
            <person name="Ashton N.W."/>
            <person name="Axtell M.J."/>
            <person name="Barker E."/>
            <person name="Barker M.S."/>
            <person name="Bennetzen J.L."/>
            <person name="Bonawitz N.D."/>
            <person name="Chapple C."/>
            <person name="Cheng C."/>
            <person name="Correa L.G."/>
            <person name="Dacre M."/>
            <person name="DeBarry J."/>
            <person name="Dreyer I."/>
            <person name="Elias M."/>
            <person name="Engstrom E.M."/>
            <person name="Estelle M."/>
            <person name="Feng L."/>
            <person name="Finet C."/>
            <person name="Floyd S.K."/>
            <person name="Frommer W.B."/>
            <person name="Fujita T."/>
            <person name="Gramzow L."/>
            <person name="Gutensohn M."/>
            <person name="Harholt J."/>
            <person name="Hattori M."/>
            <person name="Heyl A."/>
            <person name="Hirai T."/>
            <person name="Hiwatashi Y."/>
            <person name="Ishikawa M."/>
            <person name="Iwata M."/>
            <person name="Karol K.G."/>
            <person name="Koehler B."/>
            <person name="Kolukisaoglu U."/>
            <person name="Kubo M."/>
            <person name="Kurata T."/>
            <person name="Lalonde S."/>
            <person name="Li K."/>
            <person name="Li Y."/>
            <person name="Litt A."/>
            <person name="Lyons E."/>
            <person name="Manning G."/>
            <person name="Maruyama T."/>
            <person name="Michael T.P."/>
            <person name="Mikami K."/>
            <person name="Miyazaki S."/>
            <person name="Morinaga S."/>
            <person name="Murata T."/>
            <person name="Mueller-Roeber B."/>
            <person name="Nelson D.R."/>
            <person name="Obara M."/>
            <person name="Oguri Y."/>
            <person name="Olmstead R.G."/>
            <person name="Onodera N."/>
            <person name="Petersen B.L."/>
            <person name="Pils B."/>
            <person name="Prigge M."/>
            <person name="Rensing S.A."/>
            <person name="Riano-Pachon D.M."/>
            <person name="Roberts A.W."/>
            <person name="Sato Y."/>
            <person name="Scheller H.V."/>
            <person name="Schulz B."/>
            <person name="Schulz C."/>
            <person name="Shakirov E.V."/>
            <person name="Shibagaki N."/>
            <person name="Shinohara N."/>
            <person name="Shippen D.E."/>
            <person name="Soerensen I."/>
            <person name="Sotooka R."/>
            <person name="Sugimoto N."/>
            <person name="Sugita M."/>
            <person name="Sumikawa N."/>
            <person name="Tanurdzic M."/>
            <person name="Theissen G."/>
            <person name="Ulvskov P."/>
            <person name="Wakazuki S."/>
            <person name="Weng J.K."/>
            <person name="Willats W.W."/>
            <person name="Wipf D."/>
            <person name="Wolf P.G."/>
            <person name="Yang L."/>
            <person name="Zimmer A.D."/>
            <person name="Zhu Q."/>
            <person name="Mitros T."/>
            <person name="Hellsten U."/>
            <person name="Loque D."/>
            <person name="Otillar R."/>
            <person name="Salamov A."/>
            <person name="Schmutz J."/>
            <person name="Shapiro H."/>
            <person name="Lindquist E."/>
            <person name="Lucas S."/>
            <person name="Rokhsar D."/>
            <person name="Grigoriev I.V."/>
        </authorList>
    </citation>
    <scope>NUCLEOTIDE SEQUENCE [LARGE SCALE GENOMIC DNA]</scope>
</reference>
<gene>
    <name evidence="8" type="ORF">SELMODRAFT_59081</name>
    <name evidence="9" type="ORF">SELMODRAFT_59082</name>
</gene>
<dbReference type="AlphaFoldDB" id="D8RLS7"/>
<dbReference type="EMBL" id="GL377583">
    <property type="protein sequence ID" value="EFJ26976.1"/>
    <property type="molecule type" value="Genomic_DNA"/>
</dbReference>
<evidence type="ECO:0000313" key="8">
    <source>
        <dbReference type="EMBL" id="EFJ26691.1"/>
    </source>
</evidence>
<evidence type="ECO:0000256" key="6">
    <source>
        <dbReference type="ARBA" id="ARBA00023159"/>
    </source>
</evidence>
<keyword evidence="10" id="KW-1185">Reference proteome</keyword>
<evidence type="ECO:0000256" key="5">
    <source>
        <dbReference type="ARBA" id="ARBA00023125"/>
    </source>
</evidence>
<dbReference type="GO" id="GO:0003700">
    <property type="term" value="F:DNA-binding transcription factor activity"/>
    <property type="evidence" value="ECO:0007669"/>
    <property type="project" value="InterPro"/>
</dbReference>
<keyword evidence="6" id="KW-0010">Activator</keyword>
<dbReference type="GO" id="GO:0005634">
    <property type="term" value="C:nucleus"/>
    <property type="evidence" value="ECO:0000318"/>
    <property type="project" value="GO_Central"/>
</dbReference>
<dbReference type="InterPro" id="IPR006511">
    <property type="entry name" value="SHI_C"/>
</dbReference>
<keyword evidence="5" id="KW-0238">DNA-binding</keyword>